<dbReference type="CDD" id="cd03789">
    <property type="entry name" value="GT9_LPS_heptosyltransferase"/>
    <property type="match status" value="1"/>
</dbReference>
<sequence length="311" mass="35865">MKILLVRNDNIGDLICTTPAIEALRKKYPDAEIDIVVNSYNFVAINNNPFIDNIYVYTKPKHKNNFLDKLKALSGKIKIMKNIFFEKYDVAVVFRSGYSSSAEQFSNISGAKIRIGVKDKKNRDNFTHHIETNPNEHEVEFCYRCLAPLGVEKDNEKIFFYVPENLKKKYKNYKNYILFHISSRVKENRYSKEKFKDIIDSLDENVLITAEPNDFESAKWLEENTKAKWIKTESLLDLAGLIANVKLFVSLDGGAMHLGPALNVKTIAISGKTNMNKWYPWGYKDLVIQDKSKIAENINPQIIINKIKENI</sequence>
<accession>A0A292YB95</accession>
<evidence type="ECO:0000256" key="1">
    <source>
        <dbReference type="ARBA" id="ARBA00022676"/>
    </source>
</evidence>
<comment type="caution">
    <text evidence="3">The sequence shown here is derived from an EMBL/GenBank/DDBJ whole genome shotgun (WGS) entry which is preliminary data.</text>
</comment>
<dbReference type="OrthoDB" id="9797795at2"/>
<keyword evidence="4" id="KW-1185">Reference proteome</keyword>
<reference evidence="3 4" key="1">
    <citation type="journal article" date="2017" name="Syst. Appl. Microbiol.">
        <title>Lebetimonas natsushimae sp. nov., a novel strictly anaerobic, moderately thermophilic chemoautotroph isolated from a deep-sea hydrothermal vent polychaete nest in the Mid-Okinawa Trough.</title>
        <authorList>
            <person name="Nagata R."/>
            <person name="Takaki Y."/>
            <person name="Tame A."/>
            <person name="Nunoura T."/>
            <person name="Muto H."/>
            <person name="Mino S."/>
            <person name="Sawayama S."/>
            <person name="Takai K."/>
            <person name="Nakagawa S."/>
        </authorList>
    </citation>
    <scope>NUCLEOTIDE SEQUENCE [LARGE SCALE GENOMIC DNA]</scope>
    <source>
        <strain evidence="3 4">HS1857</strain>
    </source>
</reference>
<evidence type="ECO:0000313" key="4">
    <source>
        <dbReference type="Proteomes" id="UP000217944"/>
    </source>
</evidence>
<evidence type="ECO:0000256" key="2">
    <source>
        <dbReference type="ARBA" id="ARBA00022679"/>
    </source>
</evidence>
<dbReference type="GO" id="GO:0005829">
    <property type="term" value="C:cytosol"/>
    <property type="evidence" value="ECO:0007669"/>
    <property type="project" value="TreeGrafter"/>
</dbReference>
<dbReference type="SUPFAM" id="SSF53756">
    <property type="entry name" value="UDP-Glycosyltransferase/glycogen phosphorylase"/>
    <property type="match status" value="1"/>
</dbReference>
<dbReference type="GO" id="GO:0009244">
    <property type="term" value="P:lipopolysaccharide core region biosynthetic process"/>
    <property type="evidence" value="ECO:0007669"/>
    <property type="project" value="TreeGrafter"/>
</dbReference>
<name>A0A292YB95_9BACT</name>
<dbReference type="RefSeq" id="WP_096257974.1">
    <property type="nucleotide sequence ID" value="NZ_BDME01000001.1"/>
</dbReference>
<dbReference type="GO" id="GO:0008713">
    <property type="term" value="F:ADP-heptose-lipopolysaccharide heptosyltransferase activity"/>
    <property type="evidence" value="ECO:0007669"/>
    <property type="project" value="TreeGrafter"/>
</dbReference>
<dbReference type="PANTHER" id="PTHR30160">
    <property type="entry name" value="TETRAACYLDISACCHARIDE 4'-KINASE-RELATED"/>
    <property type="match status" value="1"/>
</dbReference>
<dbReference type="AlphaFoldDB" id="A0A292YB95"/>
<keyword evidence="2" id="KW-0808">Transferase</keyword>
<protein>
    <submittedName>
        <fullName evidence="3">Uncharacterized protein</fullName>
    </submittedName>
</protein>
<proteinExistence type="predicted"/>
<dbReference type="InterPro" id="IPR002201">
    <property type="entry name" value="Glyco_trans_9"/>
</dbReference>
<organism evidence="3 4">
    <name type="scientific">Lebetimonas natsushimae</name>
    <dbReference type="NCBI Taxonomy" id="1936991"/>
    <lineage>
        <taxon>Bacteria</taxon>
        <taxon>Pseudomonadati</taxon>
        <taxon>Campylobacterota</taxon>
        <taxon>Epsilonproteobacteria</taxon>
        <taxon>Nautiliales</taxon>
        <taxon>Nautiliaceae</taxon>
        <taxon>Lebetimonas</taxon>
    </lineage>
</organism>
<evidence type="ECO:0000313" key="3">
    <source>
        <dbReference type="EMBL" id="GAX86806.1"/>
    </source>
</evidence>
<dbReference type="Pfam" id="PF01075">
    <property type="entry name" value="Glyco_transf_9"/>
    <property type="match status" value="1"/>
</dbReference>
<dbReference type="EMBL" id="BDME01000001">
    <property type="protein sequence ID" value="GAX86806.1"/>
    <property type="molecule type" value="Genomic_DNA"/>
</dbReference>
<keyword evidence="1" id="KW-0328">Glycosyltransferase</keyword>
<dbReference type="Proteomes" id="UP000217944">
    <property type="component" value="Unassembled WGS sequence"/>
</dbReference>
<dbReference type="Gene3D" id="3.40.50.2000">
    <property type="entry name" value="Glycogen Phosphorylase B"/>
    <property type="match status" value="2"/>
</dbReference>
<gene>
    <name evidence="3" type="ORF">LNAT_P0101</name>
</gene>
<dbReference type="InterPro" id="IPR051199">
    <property type="entry name" value="LPS_LOS_Heptosyltrfase"/>
</dbReference>
<dbReference type="PANTHER" id="PTHR30160:SF1">
    <property type="entry name" value="LIPOPOLYSACCHARIDE 1,2-N-ACETYLGLUCOSAMINETRANSFERASE-RELATED"/>
    <property type="match status" value="1"/>
</dbReference>